<organism evidence="2 3">
    <name type="scientific">Lymnaea stagnalis</name>
    <name type="common">Great pond snail</name>
    <name type="synonym">Helix stagnalis</name>
    <dbReference type="NCBI Taxonomy" id="6523"/>
    <lineage>
        <taxon>Eukaryota</taxon>
        <taxon>Metazoa</taxon>
        <taxon>Spiralia</taxon>
        <taxon>Lophotrochozoa</taxon>
        <taxon>Mollusca</taxon>
        <taxon>Gastropoda</taxon>
        <taxon>Heterobranchia</taxon>
        <taxon>Euthyneura</taxon>
        <taxon>Panpulmonata</taxon>
        <taxon>Hygrophila</taxon>
        <taxon>Lymnaeoidea</taxon>
        <taxon>Lymnaeidae</taxon>
        <taxon>Lymnaea</taxon>
    </lineage>
</organism>
<accession>A0AAV2IBM7</accession>
<reference evidence="2 3" key="1">
    <citation type="submission" date="2024-04" db="EMBL/GenBank/DDBJ databases">
        <authorList>
            <consortium name="Genoscope - CEA"/>
            <person name="William W."/>
        </authorList>
    </citation>
    <scope>NUCLEOTIDE SEQUENCE [LARGE SCALE GENOMIC DNA]</scope>
</reference>
<gene>
    <name evidence="2" type="ORF">GSLYS_00017445001</name>
</gene>
<comment type="caution">
    <text evidence="2">The sequence shown here is derived from an EMBL/GenBank/DDBJ whole genome shotgun (WGS) entry which is preliminary data.</text>
</comment>
<feature type="domain" description="Dynein 2 heavy chain 1 cytoplasmic ATPase lid" evidence="1">
    <location>
        <begin position="81"/>
        <end position="162"/>
    </location>
</feature>
<dbReference type="Pfam" id="PF12775">
    <property type="entry name" value="AAA_7"/>
    <property type="match status" value="1"/>
</dbReference>
<dbReference type="PANTHER" id="PTHR22878:SF63">
    <property type="entry name" value="DYNEIN AXONEMAL HEAVY CHAIN 10"/>
    <property type="match status" value="1"/>
</dbReference>
<evidence type="ECO:0000313" key="2">
    <source>
        <dbReference type="EMBL" id="CAL1543932.1"/>
    </source>
</evidence>
<dbReference type="AlphaFoldDB" id="A0AAV2IBM7"/>
<dbReference type="Gene3D" id="3.40.50.300">
    <property type="entry name" value="P-loop containing nucleotide triphosphate hydrolases"/>
    <property type="match status" value="1"/>
</dbReference>
<sequence length="166" mass="19213">MLKLLLDRGGLYDRGKELGWKNMKDLGYIASMGKAGGGRNETDPRFVSLFSVFNMTFPDTSSLLKIYVSILDGHLKAFDLEISRNATKLTQLTMDLYLILIKELPPTPSKFHYIFNLRDLSRIYNGLCMSTPDRFTNMNQFLRLWRNECMRVICDRLITVEDNMLV</sequence>
<dbReference type="Pfam" id="PF22597">
    <property type="entry name" value="DYN_lid"/>
    <property type="match status" value="1"/>
</dbReference>
<dbReference type="InterPro" id="IPR054354">
    <property type="entry name" value="DYNC2H1-like_lid"/>
</dbReference>
<name>A0AAV2IBM7_LYMST</name>
<dbReference type="GO" id="GO:0030286">
    <property type="term" value="C:dynein complex"/>
    <property type="evidence" value="ECO:0007669"/>
    <property type="project" value="InterPro"/>
</dbReference>
<dbReference type="GO" id="GO:0051959">
    <property type="term" value="F:dynein light intermediate chain binding"/>
    <property type="evidence" value="ECO:0007669"/>
    <property type="project" value="InterPro"/>
</dbReference>
<dbReference type="InterPro" id="IPR027417">
    <property type="entry name" value="P-loop_NTPase"/>
</dbReference>
<dbReference type="GO" id="GO:0045505">
    <property type="term" value="F:dynein intermediate chain binding"/>
    <property type="evidence" value="ECO:0007669"/>
    <property type="project" value="InterPro"/>
</dbReference>
<proteinExistence type="predicted"/>
<dbReference type="GO" id="GO:0007018">
    <property type="term" value="P:microtubule-based movement"/>
    <property type="evidence" value="ECO:0007669"/>
    <property type="project" value="InterPro"/>
</dbReference>
<keyword evidence="3" id="KW-1185">Reference proteome</keyword>
<dbReference type="PANTHER" id="PTHR22878">
    <property type="entry name" value="DYNEIN HEAVY CHAIN 6, AXONEMAL-LIKE-RELATED"/>
    <property type="match status" value="1"/>
</dbReference>
<dbReference type="EMBL" id="CAXITT010000585">
    <property type="protein sequence ID" value="CAL1543932.1"/>
    <property type="molecule type" value="Genomic_DNA"/>
</dbReference>
<evidence type="ECO:0000259" key="1">
    <source>
        <dbReference type="Pfam" id="PF22597"/>
    </source>
</evidence>
<dbReference type="Proteomes" id="UP001497497">
    <property type="component" value="Unassembled WGS sequence"/>
</dbReference>
<dbReference type="InterPro" id="IPR026983">
    <property type="entry name" value="DHC"/>
</dbReference>
<feature type="non-terminal residue" evidence="2">
    <location>
        <position position="166"/>
    </location>
</feature>
<dbReference type="Gene3D" id="1.20.920.30">
    <property type="match status" value="1"/>
</dbReference>
<evidence type="ECO:0000313" key="3">
    <source>
        <dbReference type="Proteomes" id="UP001497497"/>
    </source>
</evidence>
<dbReference type="SUPFAM" id="SSF52540">
    <property type="entry name" value="P-loop containing nucleoside triphosphate hydrolases"/>
    <property type="match status" value="1"/>
</dbReference>
<protein>
    <recommendedName>
        <fullName evidence="1">Dynein 2 heavy chain 1 cytoplasmic ATPase lid domain-containing protein</fullName>
    </recommendedName>
</protein>